<dbReference type="RefSeq" id="WP_008518559.1">
    <property type="nucleotide sequence ID" value="NZ_ACJM01000019.1"/>
</dbReference>
<dbReference type="Pfam" id="PF02686">
    <property type="entry name" value="GatC"/>
    <property type="match status" value="1"/>
</dbReference>
<dbReference type="GO" id="GO:0050566">
    <property type="term" value="F:asparaginyl-tRNA synthase (glutamine-hydrolyzing) activity"/>
    <property type="evidence" value="ECO:0007669"/>
    <property type="project" value="RHEA"/>
</dbReference>
<comment type="caution">
    <text evidence="7">The sequence shown here is derived from an EMBL/GenBank/DDBJ whole genome shotgun (WGS) entry which is preliminary data.</text>
</comment>
<evidence type="ECO:0000256" key="6">
    <source>
        <dbReference type="HAMAP-Rule" id="MF_00122"/>
    </source>
</evidence>
<dbReference type="OrthoDB" id="9813938at2"/>
<evidence type="ECO:0000256" key="2">
    <source>
        <dbReference type="ARBA" id="ARBA00011123"/>
    </source>
</evidence>
<comment type="subunit">
    <text evidence="2 6">Heterotrimer of A, B and C subunits.</text>
</comment>
<dbReference type="STRING" id="555088.DealDRAFT_2809"/>
<dbReference type="GO" id="GO:0050567">
    <property type="term" value="F:glutaminyl-tRNA synthase (glutamine-hydrolyzing) activity"/>
    <property type="evidence" value="ECO:0007669"/>
    <property type="project" value="UniProtKB-UniRule"/>
</dbReference>
<dbReference type="GO" id="GO:0016740">
    <property type="term" value="F:transferase activity"/>
    <property type="evidence" value="ECO:0007669"/>
    <property type="project" value="UniProtKB-KW"/>
</dbReference>
<dbReference type="NCBIfam" id="TIGR00135">
    <property type="entry name" value="gatC"/>
    <property type="match status" value="1"/>
</dbReference>
<dbReference type="SUPFAM" id="SSF141000">
    <property type="entry name" value="Glu-tRNAGln amidotransferase C subunit"/>
    <property type="match status" value="1"/>
</dbReference>
<dbReference type="PANTHER" id="PTHR15004">
    <property type="entry name" value="GLUTAMYL-TRNA(GLN) AMIDOTRANSFERASE SUBUNIT C, MITOCHONDRIAL"/>
    <property type="match status" value="1"/>
</dbReference>
<evidence type="ECO:0000313" key="7">
    <source>
        <dbReference type="EMBL" id="EEG76369.1"/>
    </source>
</evidence>
<dbReference type="HAMAP" id="MF_00122">
    <property type="entry name" value="GatC"/>
    <property type="match status" value="1"/>
</dbReference>
<name>C0GK00_DETAL</name>
<keyword evidence="6" id="KW-0648">Protein biosynthesis</keyword>
<keyword evidence="7" id="KW-0808">Transferase</keyword>
<comment type="catalytic activity">
    <reaction evidence="4 6">
        <text>L-aspartyl-tRNA(Asn) + L-glutamine + ATP + H2O = L-asparaginyl-tRNA(Asn) + L-glutamate + ADP + phosphate + 2 H(+)</text>
        <dbReference type="Rhea" id="RHEA:14513"/>
        <dbReference type="Rhea" id="RHEA-COMP:9674"/>
        <dbReference type="Rhea" id="RHEA-COMP:9677"/>
        <dbReference type="ChEBI" id="CHEBI:15377"/>
        <dbReference type="ChEBI" id="CHEBI:15378"/>
        <dbReference type="ChEBI" id="CHEBI:29985"/>
        <dbReference type="ChEBI" id="CHEBI:30616"/>
        <dbReference type="ChEBI" id="CHEBI:43474"/>
        <dbReference type="ChEBI" id="CHEBI:58359"/>
        <dbReference type="ChEBI" id="CHEBI:78515"/>
        <dbReference type="ChEBI" id="CHEBI:78516"/>
        <dbReference type="ChEBI" id="CHEBI:456216"/>
    </reaction>
</comment>
<accession>C0GK00</accession>
<dbReference type="eggNOG" id="COG0721">
    <property type="taxonomic scope" value="Bacteria"/>
</dbReference>
<comment type="function">
    <text evidence="3 6">Allows the formation of correctly charged Asn-tRNA(Asn) or Gln-tRNA(Gln) through the transamidation of misacylated Asp-tRNA(Asn) or Glu-tRNA(Gln) in organisms which lack either or both of asparaginyl-tRNA or glutaminyl-tRNA synthetases. The reaction takes place in the presence of glutamine and ATP through an activated phospho-Asp-tRNA(Asn) or phospho-Glu-tRNA(Gln).</text>
</comment>
<comment type="similarity">
    <text evidence="1 6">Belongs to the GatC family.</text>
</comment>
<dbReference type="GO" id="GO:0006412">
    <property type="term" value="P:translation"/>
    <property type="evidence" value="ECO:0007669"/>
    <property type="project" value="UniProtKB-UniRule"/>
</dbReference>
<gene>
    <name evidence="6" type="primary">gatC</name>
    <name evidence="7" type="ORF">DealDRAFT_2809</name>
</gene>
<evidence type="ECO:0000256" key="1">
    <source>
        <dbReference type="ARBA" id="ARBA00010757"/>
    </source>
</evidence>
<comment type="catalytic activity">
    <reaction evidence="5 6">
        <text>L-glutamyl-tRNA(Gln) + L-glutamine + ATP + H2O = L-glutaminyl-tRNA(Gln) + L-glutamate + ADP + phosphate + H(+)</text>
        <dbReference type="Rhea" id="RHEA:17521"/>
        <dbReference type="Rhea" id="RHEA-COMP:9681"/>
        <dbReference type="Rhea" id="RHEA-COMP:9684"/>
        <dbReference type="ChEBI" id="CHEBI:15377"/>
        <dbReference type="ChEBI" id="CHEBI:15378"/>
        <dbReference type="ChEBI" id="CHEBI:29985"/>
        <dbReference type="ChEBI" id="CHEBI:30616"/>
        <dbReference type="ChEBI" id="CHEBI:43474"/>
        <dbReference type="ChEBI" id="CHEBI:58359"/>
        <dbReference type="ChEBI" id="CHEBI:78520"/>
        <dbReference type="ChEBI" id="CHEBI:78521"/>
        <dbReference type="ChEBI" id="CHEBI:456216"/>
    </reaction>
</comment>
<keyword evidence="6" id="KW-0547">Nucleotide-binding</keyword>
<keyword evidence="6" id="KW-0067">ATP-binding</keyword>
<dbReference type="EC" id="6.3.5.-" evidence="6"/>
<dbReference type="EMBL" id="ACJM01000019">
    <property type="protein sequence ID" value="EEG76369.1"/>
    <property type="molecule type" value="Genomic_DNA"/>
</dbReference>
<dbReference type="GO" id="GO:0006450">
    <property type="term" value="P:regulation of translational fidelity"/>
    <property type="evidence" value="ECO:0007669"/>
    <property type="project" value="InterPro"/>
</dbReference>
<dbReference type="PANTHER" id="PTHR15004:SF0">
    <property type="entry name" value="GLUTAMYL-TRNA(GLN) AMIDOTRANSFERASE SUBUNIT C, MITOCHONDRIAL"/>
    <property type="match status" value="1"/>
</dbReference>
<evidence type="ECO:0000313" key="8">
    <source>
        <dbReference type="Proteomes" id="UP000006443"/>
    </source>
</evidence>
<protein>
    <recommendedName>
        <fullName evidence="6">Aspartyl/glutamyl-tRNA(Asn/Gln) amidotransferase subunit C</fullName>
        <shortName evidence="6">Asp/Glu-ADT subunit C</shortName>
        <ecNumber evidence="6">6.3.5.-</ecNumber>
    </recommendedName>
</protein>
<reference evidence="7 8" key="1">
    <citation type="submission" date="2009-02" db="EMBL/GenBank/DDBJ databases">
        <title>Sequencing of the draft genome and assembly of Dethiobacter alkaliphilus AHT 1.</title>
        <authorList>
            <consortium name="US DOE Joint Genome Institute (JGI-PGF)"/>
            <person name="Lucas S."/>
            <person name="Copeland A."/>
            <person name="Lapidus A."/>
            <person name="Glavina del Rio T."/>
            <person name="Dalin E."/>
            <person name="Tice H."/>
            <person name="Bruce D."/>
            <person name="Goodwin L."/>
            <person name="Pitluck S."/>
            <person name="Larimer F."/>
            <person name="Land M.L."/>
            <person name="Hauser L."/>
            <person name="Muyzer G."/>
        </authorList>
    </citation>
    <scope>NUCLEOTIDE SEQUENCE [LARGE SCALE GENOMIC DNA]</scope>
    <source>
        <strain evidence="7 8">AHT 1</strain>
    </source>
</reference>
<dbReference type="Gene3D" id="1.10.20.60">
    <property type="entry name" value="Glu-tRNAGln amidotransferase C subunit, N-terminal domain"/>
    <property type="match status" value="1"/>
</dbReference>
<proteinExistence type="inferred from homology"/>
<organism evidence="7 8">
    <name type="scientific">Dethiobacter alkaliphilus AHT 1</name>
    <dbReference type="NCBI Taxonomy" id="555088"/>
    <lineage>
        <taxon>Bacteria</taxon>
        <taxon>Bacillati</taxon>
        <taxon>Bacillota</taxon>
        <taxon>Dethiobacteria</taxon>
        <taxon>Dethiobacterales</taxon>
        <taxon>Dethiobacteraceae</taxon>
        <taxon>Dethiobacter</taxon>
    </lineage>
</organism>
<keyword evidence="8" id="KW-1185">Reference proteome</keyword>
<evidence type="ECO:0000256" key="3">
    <source>
        <dbReference type="ARBA" id="ARBA00024799"/>
    </source>
</evidence>
<evidence type="ECO:0000256" key="5">
    <source>
        <dbReference type="ARBA" id="ARBA00047913"/>
    </source>
</evidence>
<dbReference type="AlphaFoldDB" id="C0GK00"/>
<dbReference type="InterPro" id="IPR003837">
    <property type="entry name" value="GatC"/>
</dbReference>
<dbReference type="GO" id="GO:0070681">
    <property type="term" value="P:glutaminyl-tRNAGln biosynthesis via transamidation"/>
    <property type="evidence" value="ECO:0007669"/>
    <property type="project" value="TreeGrafter"/>
</dbReference>
<dbReference type="InterPro" id="IPR036113">
    <property type="entry name" value="Asp/Glu-ADT_sf_sub_c"/>
</dbReference>
<keyword evidence="6" id="KW-0436">Ligase</keyword>
<sequence>MKITREAVDHVANLARLEITDAEADEFTIQLNSILEYADKLNRLDTKDITPTAHVMPMQNVFREDEVHTCLPREQALANAPEEEDGMFRVPPVIE</sequence>
<dbReference type="Proteomes" id="UP000006443">
    <property type="component" value="Unassembled WGS sequence"/>
</dbReference>
<dbReference type="GO" id="GO:0005524">
    <property type="term" value="F:ATP binding"/>
    <property type="evidence" value="ECO:0007669"/>
    <property type="project" value="UniProtKB-KW"/>
</dbReference>
<evidence type="ECO:0000256" key="4">
    <source>
        <dbReference type="ARBA" id="ARBA00047380"/>
    </source>
</evidence>